<evidence type="ECO:0008006" key="3">
    <source>
        <dbReference type="Google" id="ProtNLM"/>
    </source>
</evidence>
<accession>A0ABY1R764</accession>
<organism evidence="1 2">
    <name type="scientific">Plantibacter elymi</name>
    <name type="common">nom. nud.</name>
    <dbReference type="NCBI Taxonomy" id="199708"/>
    <lineage>
        <taxon>Bacteria</taxon>
        <taxon>Bacillati</taxon>
        <taxon>Actinomycetota</taxon>
        <taxon>Actinomycetes</taxon>
        <taxon>Micrococcales</taxon>
        <taxon>Microbacteriaceae</taxon>
        <taxon>Plantibacter</taxon>
    </lineage>
</organism>
<dbReference type="EMBL" id="FXWJ01000001">
    <property type="protein sequence ID" value="SMQ58251.1"/>
    <property type="molecule type" value="Genomic_DNA"/>
</dbReference>
<dbReference type="Proteomes" id="UP000194464">
    <property type="component" value="Unassembled WGS sequence"/>
</dbReference>
<sequence>MALDVGDALFILHANGYEVKSFGGGFTAFRRRGSRRPPVPHRVVVLDHVDHPDALVQAHLDAAPSGRELLLIVRRETPALRATARTGAFAYVAIQDRSCSVDGTRLPRGVRAPKGSNYALFALARIMLATSRPTRQGKSKAASIDIGAPTRLSLADQLDVSQPYISFLLRKLPAGSVLRTDDGWVVADFDAIWDWHLRDYPGQGGARMAWQSPRSRATQEKDVSVVLNSASLLGDPLCPPGQWLESGATAVPAYGLTEPARARPLVMLSTYVTTDLTDWNYTVCAESTATVKLVEMRDPKAMLTAAAWGNPARTDPLLTASELAHEPDAHGPIRRLRQAALLYAAGN</sequence>
<evidence type="ECO:0000313" key="1">
    <source>
        <dbReference type="EMBL" id="SMQ58251.1"/>
    </source>
</evidence>
<name>A0ABY1R764_9MICO</name>
<proteinExistence type="predicted"/>
<protein>
    <recommendedName>
        <fullName evidence="3">HTH crp-type domain-containing protein</fullName>
    </recommendedName>
</protein>
<keyword evidence="2" id="KW-1185">Reference proteome</keyword>
<gene>
    <name evidence="1" type="ORF">SAMN06295909_0129</name>
</gene>
<reference evidence="1 2" key="1">
    <citation type="submission" date="2017-04" db="EMBL/GenBank/DDBJ databases">
        <authorList>
            <person name="Varghese N."/>
            <person name="Submissions S."/>
        </authorList>
    </citation>
    <scope>NUCLEOTIDE SEQUENCE [LARGE SCALE GENOMIC DNA]</scope>
    <source>
        <strain evidence="1 2">VKM Ac-1784</strain>
    </source>
</reference>
<dbReference type="RefSeq" id="WP_086472422.1">
    <property type="nucleotide sequence ID" value="NZ_FXWJ01000001.1"/>
</dbReference>
<comment type="caution">
    <text evidence="1">The sequence shown here is derived from an EMBL/GenBank/DDBJ whole genome shotgun (WGS) entry which is preliminary data.</text>
</comment>
<evidence type="ECO:0000313" key="2">
    <source>
        <dbReference type="Proteomes" id="UP000194464"/>
    </source>
</evidence>